<keyword evidence="1" id="KW-0238">DNA-binding</keyword>
<organism evidence="1 2">
    <name type="scientific">Bathymodiolus azoricus thioautotrophic gill symbiont</name>
    <dbReference type="NCBI Taxonomy" id="235205"/>
    <lineage>
        <taxon>Bacteria</taxon>
        <taxon>Pseudomonadati</taxon>
        <taxon>Pseudomonadota</taxon>
        <taxon>Gammaproteobacteria</taxon>
        <taxon>sulfur-oxidizing symbionts</taxon>
    </lineage>
</organism>
<evidence type="ECO:0000313" key="1">
    <source>
        <dbReference type="EMBL" id="SEH60571.1"/>
    </source>
</evidence>
<gene>
    <name evidence="1" type="ORF">BAZSYMA_ACONTIG10610_0</name>
</gene>
<reference evidence="2" key="1">
    <citation type="submission" date="2016-06" db="EMBL/GenBank/DDBJ databases">
        <authorList>
            <person name="Petersen J."/>
            <person name="Sayavedra L."/>
        </authorList>
    </citation>
    <scope>NUCLEOTIDE SEQUENCE [LARGE SCALE GENOMIC DNA]</scope>
    <source>
        <strain evidence="2">BazSymA</strain>
    </source>
</reference>
<dbReference type="AlphaFoldDB" id="A0A1H6JLE3"/>
<sequence length="289" mass="33221">MSYNKNEIIIYQADNLTRVEVKVVKETVWLNRQQISMLFDRDIKTIGKHINNVFSEGELDKGSTIANFATVQIEGGRNVERQIEYYNLDVIISVGYRVKSKQGTQFRIWANKVLKDYLLKGYVINNRINQIEDNVQALAEKVNSIDLQINTSLPPNKGIFFDGQIFDSYVFVAELIKKSQQSIILIDNYIDETVLTLLAKRGRNVGATIYTKTISKNLKLDLDKHNQQYPKINIKKLGLSHDRFLIIDKKDLYHLGASLKDLGKKWFAFSKMNSLTNELLNKLNQGADE</sequence>
<dbReference type="Proteomes" id="UP000198988">
    <property type="component" value="Unassembled WGS sequence"/>
</dbReference>
<accession>A0A1H6JLE3</accession>
<evidence type="ECO:0000313" key="2">
    <source>
        <dbReference type="Proteomes" id="UP000198988"/>
    </source>
</evidence>
<dbReference type="GO" id="GO:0003677">
    <property type="term" value="F:DNA binding"/>
    <property type="evidence" value="ECO:0007669"/>
    <property type="project" value="UniProtKB-KW"/>
</dbReference>
<proteinExistence type="predicted"/>
<protein>
    <submittedName>
        <fullName evidence="1">DNA-binding protein</fullName>
    </submittedName>
</protein>
<dbReference type="OrthoDB" id="9802752at2"/>
<dbReference type="PANTHER" id="PTHR35810">
    <property type="entry name" value="CYTOPLASMIC PROTEIN-RELATED"/>
    <property type="match status" value="1"/>
</dbReference>
<dbReference type="EMBL" id="CDSC02000036">
    <property type="protein sequence ID" value="SEH60571.1"/>
    <property type="molecule type" value="Genomic_DNA"/>
</dbReference>
<dbReference type="InterPro" id="IPR011204">
    <property type="entry name" value="Virulence_RhuM-like"/>
</dbReference>
<dbReference type="PANTHER" id="PTHR35810:SF1">
    <property type="entry name" value="CYTOPLASMIC PROTEIN"/>
    <property type="match status" value="1"/>
</dbReference>
<dbReference type="Pfam" id="PF13310">
    <property type="entry name" value="Virulence_RhuM"/>
    <property type="match status" value="1"/>
</dbReference>
<dbReference type="RefSeq" id="WP_090714530.1">
    <property type="nucleotide sequence ID" value="NZ_CDSC02000036.1"/>
</dbReference>
<name>A0A1H6JLE3_9GAMM</name>